<dbReference type="GO" id="GO:0003676">
    <property type="term" value="F:nucleic acid binding"/>
    <property type="evidence" value="ECO:0007669"/>
    <property type="project" value="InterPro"/>
</dbReference>
<dbReference type="AlphaFoldDB" id="A0A1H4PNR1"/>
<dbReference type="InterPro" id="IPR003615">
    <property type="entry name" value="HNH_nuc"/>
</dbReference>
<keyword evidence="5" id="KW-1185">Reference proteome</keyword>
<proteinExistence type="inferred from homology"/>
<sequence>MDNTNERPDEPEDAAPGRAADMLSFMIDGIASQYALLATVHARVASMMNMAVAAASRNEHLLVHTDSPGTSAQQITELTRRALVAEIATAARLSERMVSSMLDESQSLANELPDTLGALRDGAIGYQHARQLIDQASTLEPHDRKAFEDAALRAAKSSTPPQFRQSARKIRERMYPETLEERRTRAEKDRRVEFIPGNDGMAWLSLYSTAATTLGIVTAAHETAQRLKSSGDDRTQRQIAADVVVDAVMSGLVPPGAEEPTREAPAPLAAVRPTVHVTVPVLTLLGRSSEPAELEGYGPIDPSMARELAAHAPSFIRILTRAENGAVLSVGRDRYAVPADLRRAVEIRDEICRFPGCNRRASECEIDHTKDWQFGGETSIQNLASVCRPHHRLKHMTRWSVEQGEDGAMTWTSPLGGRYVTRAAMTARAVPVGDGGERTDDAAETPVEDAGRAPF</sequence>
<reference evidence="4 5" key="1">
    <citation type="submission" date="2016-10" db="EMBL/GenBank/DDBJ databases">
        <authorList>
            <person name="de Groot N.N."/>
        </authorList>
    </citation>
    <scope>NUCLEOTIDE SEQUENCE [LARGE SCALE GENOMIC DNA]</scope>
    <source>
        <strain evidence="4 5">DSM 21799</strain>
    </source>
</reference>
<dbReference type="RefSeq" id="WP_091185052.1">
    <property type="nucleotide sequence ID" value="NZ_FNRY01000001.1"/>
</dbReference>
<dbReference type="STRING" id="640635.SAMN04489806_2566"/>
<name>A0A1H4PNR1_9MICO</name>
<dbReference type="SMART" id="SM00507">
    <property type="entry name" value="HNHc"/>
    <property type="match status" value="1"/>
</dbReference>
<feature type="region of interest" description="Disordered" evidence="2">
    <location>
        <begin position="431"/>
        <end position="455"/>
    </location>
</feature>
<dbReference type="Gene3D" id="1.10.30.50">
    <property type="match status" value="1"/>
</dbReference>
<dbReference type="Proteomes" id="UP000199183">
    <property type="component" value="Unassembled WGS sequence"/>
</dbReference>
<dbReference type="Pfam" id="PF01844">
    <property type="entry name" value="HNH"/>
    <property type="match status" value="1"/>
</dbReference>
<gene>
    <name evidence="4" type="ORF">SAMN04489806_2566</name>
</gene>
<evidence type="ECO:0000256" key="1">
    <source>
        <dbReference type="ARBA" id="ARBA00023450"/>
    </source>
</evidence>
<dbReference type="GO" id="GO:0008270">
    <property type="term" value="F:zinc ion binding"/>
    <property type="evidence" value="ECO:0007669"/>
    <property type="project" value="InterPro"/>
</dbReference>
<evidence type="ECO:0000256" key="2">
    <source>
        <dbReference type="SAM" id="MobiDB-lite"/>
    </source>
</evidence>
<dbReference type="InterPro" id="IPR003870">
    <property type="entry name" value="DUF222"/>
</dbReference>
<evidence type="ECO:0000313" key="4">
    <source>
        <dbReference type="EMBL" id="SEC08995.1"/>
    </source>
</evidence>
<evidence type="ECO:0000259" key="3">
    <source>
        <dbReference type="SMART" id="SM00507"/>
    </source>
</evidence>
<dbReference type="InterPro" id="IPR002711">
    <property type="entry name" value="HNH"/>
</dbReference>
<dbReference type="OrthoDB" id="3261064at2"/>
<dbReference type="GO" id="GO:0004519">
    <property type="term" value="F:endonuclease activity"/>
    <property type="evidence" value="ECO:0007669"/>
    <property type="project" value="InterPro"/>
</dbReference>
<comment type="similarity">
    <text evidence="1">Belongs to the Rv1128c/1148c/1588c/1702c/1945/3466 family.</text>
</comment>
<evidence type="ECO:0000313" key="5">
    <source>
        <dbReference type="Proteomes" id="UP000199183"/>
    </source>
</evidence>
<dbReference type="Pfam" id="PF02720">
    <property type="entry name" value="DUF222"/>
    <property type="match status" value="1"/>
</dbReference>
<accession>A0A1H4PNR1</accession>
<organism evidence="4 5">
    <name type="scientific">Paramicrobacterium humi</name>
    <dbReference type="NCBI Taxonomy" id="640635"/>
    <lineage>
        <taxon>Bacteria</taxon>
        <taxon>Bacillati</taxon>
        <taxon>Actinomycetota</taxon>
        <taxon>Actinomycetes</taxon>
        <taxon>Micrococcales</taxon>
        <taxon>Microbacteriaceae</taxon>
        <taxon>Paramicrobacterium</taxon>
    </lineage>
</organism>
<dbReference type="CDD" id="cd00085">
    <property type="entry name" value="HNHc"/>
    <property type="match status" value="1"/>
</dbReference>
<dbReference type="EMBL" id="FNRY01000001">
    <property type="protein sequence ID" value="SEC08995.1"/>
    <property type="molecule type" value="Genomic_DNA"/>
</dbReference>
<feature type="domain" description="HNH nuclease" evidence="3">
    <location>
        <begin position="340"/>
        <end position="392"/>
    </location>
</feature>
<protein>
    <recommendedName>
        <fullName evidence="3">HNH nuclease domain-containing protein</fullName>
    </recommendedName>
</protein>